<evidence type="ECO:0000256" key="7">
    <source>
        <dbReference type="ARBA" id="ARBA00023315"/>
    </source>
</evidence>
<organism evidence="11 12">
    <name type="scientific">Myceligenerans xiligouense</name>
    <dbReference type="NCBI Taxonomy" id="253184"/>
    <lineage>
        <taxon>Bacteria</taxon>
        <taxon>Bacillati</taxon>
        <taxon>Actinomycetota</taxon>
        <taxon>Actinomycetes</taxon>
        <taxon>Micrococcales</taxon>
        <taxon>Promicromonosporaceae</taxon>
        <taxon>Myceligenerans</taxon>
    </lineage>
</organism>
<keyword evidence="3 8" id="KW-0808">Transferase</keyword>
<evidence type="ECO:0000256" key="1">
    <source>
        <dbReference type="ARBA" id="ARBA00004651"/>
    </source>
</evidence>
<name>A0A3N4Z899_9MICO</name>
<comment type="similarity">
    <text evidence="8">Belongs to the CN hydrolase family. Apolipoprotein N-acyltransferase subfamily.</text>
</comment>
<dbReference type="UniPathway" id="UPA00666"/>
<comment type="pathway">
    <text evidence="8">Protein modification; lipoprotein biosynthesis (N-acyl transfer).</text>
</comment>
<feature type="transmembrane region" description="Helical" evidence="8">
    <location>
        <begin position="9"/>
        <end position="25"/>
    </location>
</feature>
<dbReference type="HAMAP" id="MF_01148">
    <property type="entry name" value="Lnt"/>
    <property type="match status" value="1"/>
</dbReference>
<reference evidence="11 12" key="1">
    <citation type="submission" date="2018-11" db="EMBL/GenBank/DDBJ databases">
        <title>Sequencing the genomes of 1000 actinobacteria strains.</title>
        <authorList>
            <person name="Klenk H.-P."/>
        </authorList>
    </citation>
    <scope>NUCLEOTIDE SEQUENCE [LARGE SCALE GENOMIC DNA]</scope>
    <source>
        <strain evidence="11 12">DSM 15700</strain>
    </source>
</reference>
<dbReference type="Pfam" id="PF20154">
    <property type="entry name" value="LNT_N"/>
    <property type="match status" value="1"/>
</dbReference>
<keyword evidence="4 8" id="KW-0812">Transmembrane</keyword>
<evidence type="ECO:0000259" key="10">
    <source>
        <dbReference type="PROSITE" id="PS50263"/>
    </source>
</evidence>
<evidence type="ECO:0000256" key="9">
    <source>
        <dbReference type="SAM" id="MobiDB-lite"/>
    </source>
</evidence>
<evidence type="ECO:0000256" key="2">
    <source>
        <dbReference type="ARBA" id="ARBA00022475"/>
    </source>
</evidence>
<evidence type="ECO:0000313" key="12">
    <source>
        <dbReference type="Proteomes" id="UP000280501"/>
    </source>
</evidence>
<feature type="compositionally biased region" description="Basic and acidic residues" evidence="9">
    <location>
        <begin position="558"/>
        <end position="569"/>
    </location>
</feature>
<evidence type="ECO:0000256" key="4">
    <source>
        <dbReference type="ARBA" id="ARBA00022692"/>
    </source>
</evidence>
<feature type="region of interest" description="Disordered" evidence="9">
    <location>
        <begin position="554"/>
        <end position="577"/>
    </location>
</feature>
<feature type="transmembrane region" description="Helical" evidence="8">
    <location>
        <begin position="204"/>
        <end position="223"/>
    </location>
</feature>
<dbReference type="Pfam" id="PF00795">
    <property type="entry name" value="CN_hydrolase"/>
    <property type="match status" value="1"/>
</dbReference>
<dbReference type="SUPFAM" id="SSF56317">
    <property type="entry name" value="Carbon-nitrogen hydrolase"/>
    <property type="match status" value="1"/>
</dbReference>
<dbReference type="CDD" id="cd07571">
    <property type="entry name" value="ALP_N-acyl_transferase"/>
    <property type="match status" value="1"/>
</dbReference>
<evidence type="ECO:0000256" key="6">
    <source>
        <dbReference type="ARBA" id="ARBA00023136"/>
    </source>
</evidence>
<keyword evidence="6 8" id="KW-0472">Membrane</keyword>
<feature type="transmembrane region" description="Helical" evidence="8">
    <location>
        <begin position="115"/>
        <end position="135"/>
    </location>
</feature>
<dbReference type="OrthoDB" id="9804277at2"/>
<sequence>MHRRSSQRLLNLFLAVTGGAVLWSAFPDVGWWPAAFAAVALLWWALREDHAWWNALHGLVFGLTFFLPHVRWAINATEVAPWIAMSVVEALFFALFGILWTWARRAVRAGLRGRAVARGSGAWQAAAFAVVFTAVEQWRSEVPFGGFPWGRLAWAMVDAPLGRSAWLGGTVLVTFGVCLAGLGLAAAARAVIARPRALASYGRATGVVAAAAAVVVVPVTLPLPASSDAGTVATDAGAVVHDAGSDLAQDGVLWAGAVQGNVDDPDLGVFAQRPELFGNHLEGTYELAEDFGGELDVVLWPEDSTGVDPRTSARAAAALDAAAEAVGAPILVGTQEYPSDGGRYNLSLLWQPGQGATERYAKQRPAPFGEYIPMRPLVRLLSDQVDRVTTDMLPGAEPAVMDVPARLGAAPTGGGDGTRIATIICFEVAYDEIVRDAVRRGAQVLVVPTNNAAFGWTEESTQQLAMTRMQAIATGRAAVQVSTVGVSGIVAPDGTLVTSTELFTHETLAAALPLRHTITPAVAAGYWPGWIAGIAAGLLVLAGVAVRVGTRVTGRRPARGEQDGDRPAASDHGALVS</sequence>
<keyword evidence="11" id="KW-0449">Lipoprotein</keyword>
<dbReference type="Gene3D" id="3.60.110.10">
    <property type="entry name" value="Carbon-nitrogen hydrolase"/>
    <property type="match status" value="1"/>
</dbReference>
<dbReference type="EMBL" id="RKQZ01000001">
    <property type="protein sequence ID" value="RPF21552.1"/>
    <property type="molecule type" value="Genomic_DNA"/>
</dbReference>
<dbReference type="PANTHER" id="PTHR38686:SF1">
    <property type="entry name" value="APOLIPOPROTEIN N-ACYLTRANSFERASE"/>
    <property type="match status" value="1"/>
</dbReference>
<comment type="catalytic activity">
    <reaction evidence="8">
        <text>N-terminal S-1,2-diacyl-sn-glyceryl-L-cysteinyl-[lipoprotein] + a glycerophospholipid = N-acyl-S-1,2-diacyl-sn-glyceryl-L-cysteinyl-[lipoprotein] + a 2-acyl-sn-glycero-3-phospholipid + H(+)</text>
        <dbReference type="Rhea" id="RHEA:48228"/>
        <dbReference type="Rhea" id="RHEA-COMP:14681"/>
        <dbReference type="Rhea" id="RHEA-COMP:14684"/>
        <dbReference type="ChEBI" id="CHEBI:15378"/>
        <dbReference type="ChEBI" id="CHEBI:136912"/>
        <dbReference type="ChEBI" id="CHEBI:140656"/>
        <dbReference type="ChEBI" id="CHEBI:140657"/>
        <dbReference type="ChEBI" id="CHEBI:140660"/>
        <dbReference type="EC" id="2.3.1.269"/>
    </reaction>
</comment>
<dbReference type="NCBIfam" id="TIGR00546">
    <property type="entry name" value="lnt"/>
    <property type="match status" value="1"/>
</dbReference>
<feature type="transmembrane region" description="Helical" evidence="8">
    <location>
        <begin position="525"/>
        <end position="546"/>
    </location>
</feature>
<dbReference type="GO" id="GO:0042158">
    <property type="term" value="P:lipoprotein biosynthetic process"/>
    <property type="evidence" value="ECO:0007669"/>
    <property type="project" value="UniProtKB-UniRule"/>
</dbReference>
<comment type="caution">
    <text evidence="11">The sequence shown here is derived from an EMBL/GenBank/DDBJ whole genome shotgun (WGS) entry which is preliminary data.</text>
</comment>
<dbReference type="RefSeq" id="WP_123814579.1">
    <property type="nucleotide sequence ID" value="NZ_RKQZ01000001.1"/>
</dbReference>
<dbReference type="InterPro" id="IPR003010">
    <property type="entry name" value="C-N_Hydrolase"/>
</dbReference>
<evidence type="ECO:0000256" key="3">
    <source>
        <dbReference type="ARBA" id="ARBA00022679"/>
    </source>
</evidence>
<dbReference type="Proteomes" id="UP000280501">
    <property type="component" value="Unassembled WGS sequence"/>
</dbReference>
<accession>A0A3N4Z899</accession>
<dbReference type="AlphaFoldDB" id="A0A3N4Z899"/>
<evidence type="ECO:0000256" key="8">
    <source>
        <dbReference type="HAMAP-Rule" id="MF_01148"/>
    </source>
</evidence>
<dbReference type="GO" id="GO:0005886">
    <property type="term" value="C:plasma membrane"/>
    <property type="evidence" value="ECO:0007669"/>
    <property type="project" value="UniProtKB-SubCell"/>
</dbReference>
<feature type="transmembrane region" description="Helical" evidence="8">
    <location>
        <begin position="53"/>
        <end position="74"/>
    </location>
</feature>
<dbReference type="InterPro" id="IPR045378">
    <property type="entry name" value="LNT_N"/>
</dbReference>
<dbReference type="InterPro" id="IPR036526">
    <property type="entry name" value="C-N_Hydrolase_sf"/>
</dbReference>
<dbReference type="GO" id="GO:0016410">
    <property type="term" value="F:N-acyltransferase activity"/>
    <property type="evidence" value="ECO:0007669"/>
    <property type="project" value="UniProtKB-UniRule"/>
</dbReference>
<dbReference type="InterPro" id="IPR004563">
    <property type="entry name" value="Apolipo_AcylTrfase"/>
</dbReference>
<feature type="transmembrane region" description="Helical" evidence="8">
    <location>
        <begin position="31"/>
        <end position="46"/>
    </location>
</feature>
<keyword evidence="2 8" id="KW-1003">Cell membrane</keyword>
<protein>
    <recommendedName>
        <fullName evidence="8">Apolipoprotein N-acyltransferase</fullName>
        <shortName evidence="8">ALP N-acyltransferase</shortName>
        <ecNumber evidence="8">2.3.1.269</ecNumber>
    </recommendedName>
</protein>
<evidence type="ECO:0000256" key="5">
    <source>
        <dbReference type="ARBA" id="ARBA00022989"/>
    </source>
</evidence>
<evidence type="ECO:0000313" key="11">
    <source>
        <dbReference type="EMBL" id="RPF21552.1"/>
    </source>
</evidence>
<comment type="function">
    <text evidence="8">Catalyzes the phospholipid dependent N-acylation of the N-terminal cysteine of apolipoprotein, the last step in lipoprotein maturation.</text>
</comment>
<keyword evidence="12" id="KW-1185">Reference proteome</keyword>
<proteinExistence type="inferred from homology"/>
<feature type="domain" description="CN hydrolase" evidence="10">
    <location>
        <begin position="258"/>
        <end position="514"/>
    </location>
</feature>
<dbReference type="PROSITE" id="PS50263">
    <property type="entry name" value="CN_HYDROLASE"/>
    <property type="match status" value="1"/>
</dbReference>
<keyword evidence="5 8" id="KW-1133">Transmembrane helix</keyword>
<feature type="transmembrane region" description="Helical" evidence="8">
    <location>
        <begin position="80"/>
        <end position="103"/>
    </location>
</feature>
<feature type="transmembrane region" description="Helical" evidence="8">
    <location>
        <begin position="166"/>
        <end position="192"/>
    </location>
</feature>
<dbReference type="EC" id="2.3.1.269" evidence="8"/>
<dbReference type="PANTHER" id="PTHR38686">
    <property type="entry name" value="APOLIPOPROTEIN N-ACYLTRANSFERASE"/>
    <property type="match status" value="1"/>
</dbReference>
<comment type="subcellular location">
    <subcellularLocation>
        <location evidence="1 8">Cell membrane</location>
        <topology evidence="1 8">Multi-pass membrane protein</topology>
    </subcellularLocation>
</comment>
<keyword evidence="7 8" id="KW-0012">Acyltransferase</keyword>
<gene>
    <name evidence="8" type="primary">lnt</name>
    <name evidence="11" type="ORF">EDD34_2183</name>
</gene>